<feature type="repeat" description="TPR" evidence="3">
    <location>
        <begin position="72"/>
        <end position="105"/>
    </location>
</feature>
<dbReference type="InterPro" id="IPR011990">
    <property type="entry name" value="TPR-like_helical_dom_sf"/>
</dbReference>
<proteinExistence type="predicted"/>
<evidence type="ECO:0000256" key="3">
    <source>
        <dbReference type="PROSITE-ProRule" id="PRU00339"/>
    </source>
</evidence>
<feature type="signal peptide" evidence="4">
    <location>
        <begin position="1"/>
        <end position="18"/>
    </location>
</feature>
<dbReference type="EMBL" id="MQUB01000001">
    <property type="protein sequence ID" value="PQB05515.1"/>
    <property type="molecule type" value="Genomic_DNA"/>
</dbReference>
<organism evidence="5 6">
    <name type="scientific">Aureitalea marina</name>
    <dbReference type="NCBI Taxonomy" id="930804"/>
    <lineage>
        <taxon>Bacteria</taxon>
        <taxon>Pseudomonadati</taxon>
        <taxon>Bacteroidota</taxon>
        <taxon>Flavobacteriia</taxon>
        <taxon>Flavobacteriales</taxon>
        <taxon>Flavobacteriaceae</taxon>
        <taxon>Aureitalea</taxon>
    </lineage>
</organism>
<keyword evidence="2 3" id="KW-0802">TPR repeat</keyword>
<evidence type="ECO:0000256" key="1">
    <source>
        <dbReference type="ARBA" id="ARBA00022737"/>
    </source>
</evidence>
<dbReference type="Pfam" id="PF13181">
    <property type="entry name" value="TPR_8"/>
    <property type="match status" value="1"/>
</dbReference>
<name>A0A2S7KSA6_9FLAO</name>
<feature type="repeat" description="TPR" evidence="3">
    <location>
        <begin position="310"/>
        <end position="343"/>
    </location>
</feature>
<dbReference type="Gene3D" id="1.25.40.10">
    <property type="entry name" value="Tetratricopeptide repeat domain"/>
    <property type="match status" value="3"/>
</dbReference>
<dbReference type="AlphaFoldDB" id="A0A2S7KSA6"/>
<protein>
    <submittedName>
        <fullName evidence="5">Uncharacterized protein</fullName>
    </submittedName>
</protein>
<evidence type="ECO:0000256" key="4">
    <source>
        <dbReference type="SAM" id="SignalP"/>
    </source>
</evidence>
<dbReference type="SUPFAM" id="SSF48452">
    <property type="entry name" value="TPR-like"/>
    <property type="match status" value="1"/>
</dbReference>
<dbReference type="InterPro" id="IPR051012">
    <property type="entry name" value="CellSynth/LPSAsmb/PSIAsmb"/>
</dbReference>
<dbReference type="InterPro" id="IPR019734">
    <property type="entry name" value="TPR_rpt"/>
</dbReference>
<reference evidence="5 6" key="1">
    <citation type="submission" date="2016-11" db="EMBL/GenBank/DDBJ databases">
        <title>Trade-off between light-utilization and light-protection in marine flavobacteria.</title>
        <authorList>
            <person name="Kumagai Y."/>
        </authorList>
    </citation>
    <scope>NUCLEOTIDE SEQUENCE [LARGE SCALE GENOMIC DNA]</scope>
    <source>
        <strain evidence="5 6">NBRC 107741</strain>
    </source>
</reference>
<evidence type="ECO:0000313" key="5">
    <source>
        <dbReference type="EMBL" id="PQB05515.1"/>
    </source>
</evidence>
<dbReference type="SUPFAM" id="SSF81901">
    <property type="entry name" value="HCP-like"/>
    <property type="match status" value="1"/>
</dbReference>
<keyword evidence="4" id="KW-0732">Signal</keyword>
<accession>A0A2S7KSA6</accession>
<dbReference type="Proteomes" id="UP000239800">
    <property type="component" value="Unassembled WGS sequence"/>
</dbReference>
<dbReference type="PANTHER" id="PTHR45586">
    <property type="entry name" value="TPR REPEAT-CONTAINING PROTEIN PA4667"/>
    <property type="match status" value="1"/>
</dbReference>
<evidence type="ECO:0000256" key="2">
    <source>
        <dbReference type="ARBA" id="ARBA00022803"/>
    </source>
</evidence>
<evidence type="ECO:0000313" key="6">
    <source>
        <dbReference type="Proteomes" id="UP000239800"/>
    </source>
</evidence>
<dbReference type="OrthoDB" id="1465784at2"/>
<keyword evidence="6" id="KW-1185">Reference proteome</keyword>
<dbReference type="PROSITE" id="PS50005">
    <property type="entry name" value="TPR"/>
    <property type="match status" value="2"/>
</dbReference>
<keyword evidence="1" id="KW-0677">Repeat</keyword>
<dbReference type="RefSeq" id="WP_104813459.1">
    <property type="nucleotide sequence ID" value="NZ_MQUB01000001.1"/>
</dbReference>
<gene>
    <name evidence="5" type="ORF">BST85_11880</name>
</gene>
<feature type="chain" id="PRO_5015672370" evidence="4">
    <location>
        <begin position="19"/>
        <end position="449"/>
    </location>
</feature>
<comment type="caution">
    <text evidence="5">The sequence shown here is derived from an EMBL/GenBank/DDBJ whole genome shotgun (WGS) entry which is preliminary data.</text>
</comment>
<dbReference type="SMART" id="SM00028">
    <property type="entry name" value="TPR"/>
    <property type="match status" value="7"/>
</dbReference>
<dbReference type="PANTHER" id="PTHR45586:SF1">
    <property type="entry name" value="LIPOPOLYSACCHARIDE ASSEMBLY PROTEIN B"/>
    <property type="match status" value="1"/>
</dbReference>
<sequence>MKRLFFLIVLLATSLGYAQDEEREDDLGDVTDAFQTNFFEALKQKGIENYELALNALQRAQNEAQDEPDQLAVVYFERGKNYAALKRYDEAEVTYKQVLEIKVEQLDVMEALYDVYYQQKDYDKAVPLVRQLIRYDEDYKEDLANLLVRTKEYPQALELLDELDLKWGESAYRNALRRQIYKVTGDKEGAISSLEGKIDKSSKNEQDYLNLIYLYSEEGKTEKAFQTALELQRQIPKSELVHLALYKFYLDKGQADQAMLSMDVIFSSSQIDKENKFKVLNDFLTYVGKHPEMQSELDKVIGKFDGQDDGKVYEQLGDYHLSRSDRASALRFYRRGVEKDPNNFSLLKNTLLLQIDVKEFEPALELSNNGLELFPAQPLLYLLNGVVNIEMGNPERAIEVLETGLDFLYDDPKMERDFYRQLESAYNQKGNSKKAAEYARKASELKLDN</sequence>